<evidence type="ECO:0000256" key="3">
    <source>
        <dbReference type="ARBA" id="ARBA00023002"/>
    </source>
</evidence>
<name>A0ABQ0UR33_9MICO</name>
<proteinExistence type="predicted"/>
<evidence type="ECO:0000256" key="1">
    <source>
        <dbReference type="ARBA" id="ARBA00022630"/>
    </source>
</evidence>
<dbReference type="InterPro" id="IPR051814">
    <property type="entry name" value="NAD(P)H-dep_FMN_reductase"/>
</dbReference>
<dbReference type="InterPro" id="IPR029039">
    <property type="entry name" value="Flavoprotein-like_sf"/>
</dbReference>
<dbReference type="SUPFAM" id="SSF52218">
    <property type="entry name" value="Flavoproteins"/>
    <property type="match status" value="1"/>
</dbReference>
<evidence type="ECO:0000313" key="5">
    <source>
        <dbReference type="EMBL" id="GEK83936.1"/>
    </source>
</evidence>
<dbReference type="Proteomes" id="UP000321154">
    <property type="component" value="Unassembled WGS sequence"/>
</dbReference>
<organism evidence="5 6">
    <name type="scientific">Frigoribacterium faeni</name>
    <dbReference type="NCBI Taxonomy" id="145483"/>
    <lineage>
        <taxon>Bacteria</taxon>
        <taxon>Bacillati</taxon>
        <taxon>Actinomycetota</taxon>
        <taxon>Actinomycetes</taxon>
        <taxon>Micrococcales</taxon>
        <taxon>Microbacteriaceae</taxon>
        <taxon>Frigoribacterium</taxon>
    </lineage>
</organism>
<dbReference type="PANTHER" id="PTHR43408">
    <property type="entry name" value="FMN REDUCTASE (NADPH)"/>
    <property type="match status" value="1"/>
</dbReference>
<keyword evidence="3" id="KW-0560">Oxidoreductase</keyword>
<evidence type="ECO:0000256" key="2">
    <source>
        <dbReference type="ARBA" id="ARBA00022643"/>
    </source>
</evidence>
<accession>A0ABQ0UR33</accession>
<keyword evidence="2" id="KW-0288">FMN</keyword>
<dbReference type="InterPro" id="IPR005025">
    <property type="entry name" value="FMN_Rdtase-like_dom"/>
</dbReference>
<gene>
    <name evidence="5" type="primary">msuE</name>
    <name evidence="5" type="ORF">FFA01_22450</name>
</gene>
<dbReference type="Pfam" id="PF03358">
    <property type="entry name" value="FMN_red"/>
    <property type="match status" value="1"/>
</dbReference>
<keyword evidence="6" id="KW-1185">Reference proteome</keyword>
<protein>
    <submittedName>
        <fullName evidence="5">FMN reductase</fullName>
    </submittedName>
</protein>
<comment type="caution">
    <text evidence="5">The sequence shown here is derived from an EMBL/GenBank/DDBJ whole genome shotgun (WGS) entry which is preliminary data.</text>
</comment>
<evidence type="ECO:0000313" key="6">
    <source>
        <dbReference type="Proteomes" id="UP000321154"/>
    </source>
</evidence>
<dbReference type="PANTHER" id="PTHR43408:SF2">
    <property type="entry name" value="FMN REDUCTASE (NADPH)"/>
    <property type="match status" value="1"/>
</dbReference>
<keyword evidence="1" id="KW-0285">Flavoprotein</keyword>
<dbReference type="EMBL" id="BJUV01000023">
    <property type="protein sequence ID" value="GEK83936.1"/>
    <property type="molecule type" value="Genomic_DNA"/>
</dbReference>
<reference evidence="5 6" key="1">
    <citation type="submission" date="2019-07" db="EMBL/GenBank/DDBJ databases">
        <title>Whole genome shotgun sequence of Frigoribacterium faeni NBRC 103066.</title>
        <authorList>
            <person name="Hosoyama A."/>
            <person name="Uohara A."/>
            <person name="Ohji S."/>
            <person name="Ichikawa N."/>
        </authorList>
    </citation>
    <scope>NUCLEOTIDE SEQUENCE [LARGE SCALE GENOMIC DNA]</scope>
    <source>
        <strain evidence="5 6">NBRC 103066</strain>
    </source>
</reference>
<feature type="domain" description="NADPH-dependent FMN reductase-like" evidence="4">
    <location>
        <begin position="11"/>
        <end position="152"/>
    </location>
</feature>
<dbReference type="InterPro" id="IPR019912">
    <property type="entry name" value="FMN_Rdtase_MsuE-like"/>
</dbReference>
<dbReference type="Gene3D" id="3.40.50.360">
    <property type="match status" value="1"/>
</dbReference>
<dbReference type="NCBIfam" id="TIGR03566">
    <property type="entry name" value="FMN_reduc_MsuE"/>
    <property type="match status" value="1"/>
</dbReference>
<sequence>MDQMTHPHPLRVVAVSGTLSTPSKTDALVDAILDELAEVLPIERHVIRVSELGPLFAGALTRDQLDERVERELRAIESADLLIAASPVYRASFTGLFKHLFDFVEQYALVDVPVLLAATGGSERHALILEHSLRPLFGFFQALTLPLGVYAHASDFTDRRVTAPLLQERIRNAIARGLPLIRSSIAEKERIERELLGERTDDVAPELEGASAAPTRLFS</sequence>
<evidence type="ECO:0000259" key="4">
    <source>
        <dbReference type="Pfam" id="PF03358"/>
    </source>
</evidence>